<evidence type="ECO:0000256" key="4">
    <source>
        <dbReference type="ARBA" id="ARBA00022833"/>
    </source>
</evidence>
<feature type="compositionally biased region" description="Polar residues" evidence="6">
    <location>
        <begin position="307"/>
        <end position="323"/>
    </location>
</feature>
<dbReference type="Gene3D" id="4.10.1000.10">
    <property type="entry name" value="Zinc finger, CCCH-type"/>
    <property type="match status" value="1"/>
</dbReference>
<evidence type="ECO:0000256" key="2">
    <source>
        <dbReference type="ARBA" id="ARBA00022737"/>
    </source>
</evidence>
<name>A0AAD5E295_UMBRA</name>
<keyword evidence="3 5" id="KW-0863">Zinc-finger</keyword>
<evidence type="ECO:0000256" key="1">
    <source>
        <dbReference type="ARBA" id="ARBA00022723"/>
    </source>
</evidence>
<feature type="compositionally biased region" description="Polar residues" evidence="6">
    <location>
        <begin position="462"/>
        <end position="471"/>
    </location>
</feature>
<keyword evidence="1 5" id="KW-0479">Metal-binding</keyword>
<dbReference type="Pfam" id="PF14608">
    <property type="entry name" value="zf-CCCH_2"/>
    <property type="match status" value="1"/>
</dbReference>
<protein>
    <recommendedName>
        <fullName evidence="7">C3H1-type domain-containing protein</fullName>
    </recommendedName>
</protein>
<dbReference type="PROSITE" id="PS50103">
    <property type="entry name" value="ZF_C3H1"/>
    <property type="match status" value="2"/>
</dbReference>
<feature type="region of interest" description="Disordered" evidence="6">
    <location>
        <begin position="299"/>
        <end position="367"/>
    </location>
</feature>
<evidence type="ECO:0000313" key="8">
    <source>
        <dbReference type="EMBL" id="KAI8575524.1"/>
    </source>
</evidence>
<feature type="zinc finger region" description="C3H1-type" evidence="5">
    <location>
        <begin position="38"/>
        <end position="65"/>
    </location>
</feature>
<feature type="domain" description="C3H1-type" evidence="7">
    <location>
        <begin position="38"/>
        <end position="65"/>
    </location>
</feature>
<evidence type="ECO:0000256" key="6">
    <source>
        <dbReference type="SAM" id="MobiDB-lite"/>
    </source>
</evidence>
<dbReference type="Proteomes" id="UP001206595">
    <property type="component" value="Unassembled WGS sequence"/>
</dbReference>
<keyword evidence="9" id="KW-1185">Reference proteome</keyword>
<feature type="domain" description="C3H1-type" evidence="7">
    <location>
        <begin position="67"/>
        <end position="94"/>
    </location>
</feature>
<feature type="region of interest" description="Disordered" evidence="6">
    <location>
        <begin position="372"/>
        <end position="391"/>
    </location>
</feature>
<reference evidence="8" key="2">
    <citation type="journal article" date="2022" name="Proc. Natl. Acad. Sci. U.S.A.">
        <title>Diploid-dominant life cycles characterize the early evolution of Fungi.</title>
        <authorList>
            <person name="Amses K.R."/>
            <person name="Simmons D.R."/>
            <person name="Longcore J.E."/>
            <person name="Mondo S.J."/>
            <person name="Seto K."/>
            <person name="Jeronimo G.H."/>
            <person name="Bonds A.E."/>
            <person name="Quandt C.A."/>
            <person name="Davis W.J."/>
            <person name="Chang Y."/>
            <person name="Federici B.A."/>
            <person name="Kuo A."/>
            <person name="LaButti K."/>
            <person name="Pangilinan J."/>
            <person name="Andreopoulos W."/>
            <person name="Tritt A."/>
            <person name="Riley R."/>
            <person name="Hundley H."/>
            <person name="Johnson J."/>
            <person name="Lipzen A."/>
            <person name="Barry K."/>
            <person name="Lang B.F."/>
            <person name="Cuomo C.A."/>
            <person name="Buchler N.E."/>
            <person name="Grigoriev I.V."/>
            <person name="Spatafora J.W."/>
            <person name="Stajich J.E."/>
            <person name="James T.Y."/>
        </authorList>
    </citation>
    <scope>NUCLEOTIDE SEQUENCE</scope>
    <source>
        <strain evidence="8">AG</strain>
    </source>
</reference>
<keyword evidence="4 5" id="KW-0862">Zinc</keyword>
<dbReference type="InterPro" id="IPR041367">
    <property type="entry name" value="Znf-CCCH_4"/>
</dbReference>
<proteinExistence type="predicted"/>
<dbReference type="GO" id="GO:0000209">
    <property type="term" value="P:protein polyubiquitination"/>
    <property type="evidence" value="ECO:0007669"/>
    <property type="project" value="InterPro"/>
</dbReference>
<dbReference type="PANTHER" id="PTHR11224">
    <property type="entry name" value="MAKORIN-RELATED"/>
    <property type="match status" value="1"/>
</dbReference>
<dbReference type="Gene3D" id="1.20.120.1350">
    <property type="entry name" value="Pneumovirus matrix protein 2 (M2), zinc-binding domain"/>
    <property type="match status" value="1"/>
</dbReference>
<dbReference type="SMART" id="SM00356">
    <property type="entry name" value="ZnF_C3H1"/>
    <property type="match status" value="2"/>
</dbReference>
<dbReference type="RefSeq" id="XP_051440528.1">
    <property type="nucleotide sequence ID" value="XM_051592305.1"/>
</dbReference>
<dbReference type="InterPro" id="IPR036855">
    <property type="entry name" value="Znf_CCCH_sf"/>
</dbReference>
<dbReference type="InterPro" id="IPR045072">
    <property type="entry name" value="MKRN-like"/>
</dbReference>
<feature type="region of interest" description="Disordered" evidence="6">
    <location>
        <begin position="114"/>
        <end position="169"/>
    </location>
</feature>
<feature type="compositionally biased region" description="Pro residues" evidence="6">
    <location>
        <begin position="1"/>
        <end position="10"/>
    </location>
</feature>
<dbReference type="PANTHER" id="PTHR11224:SF10">
    <property type="entry name" value="IP09428P-RELATED"/>
    <property type="match status" value="1"/>
</dbReference>
<feature type="compositionally biased region" description="Polar residues" evidence="6">
    <location>
        <begin position="332"/>
        <end position="347"/>
    </location>
</feature>
<feature type="region of interest" description="Disordered" evidence="6">
    <location>
        <begin position="1"/>
        <end position="38"/>
    </location>
</feature>
<dbReference type="SUPFAM" id="SSF90229">
    <property type="entry name" value="CCCH zinc finger"/>
    <property type="match status" value="2"/>
</dbReference>
<evidence type="ECO:0000259" key="7">
    <source>
        <dbReference type="PROSITE" id="PS50103"/>
    </source>
</evidence>
<organism evidence="8 9">
    <name type="scientific">Umbelopsis ramanniana AG</name>
    <dbReference type="NCBI Taxonomy" id="1314678"/>
    <lineage>
        <taxon>Eukaryota</taxon>
        <taxon>Fungi</taxon>
        <taxon>Fungi incertae sedis</taxon>
        <taxon>Mucoromycota</taxon>
        <taxon>Mucoromycotina</taxon>
        <taxon>Umbelopsidomycetes</taxon>
        <taxon>Umbelopsidales</taxon>
        <taxon>Umbelopsidaceae</taxon>
        <taxon>Umbelopsis</taxon>
    </lineage>
</organism>
<accession>A0AAD5E295</accession>
<feature type="compositionally biased region" description="Polar residues" evidence="6">
    <location>
        <begin position="118"/>
        <end position="130"/>
    </location>
</feature>
<dbReference type="EMBL" id="MU620978">
    <property type="protein sequence ID" value="KAI8575524.1"/>
    <property type="molecule type" value="Genomic_DNA"/>
</dbReference>
<sequence>MVNLDPPPDPTRLMSHLRRSQSHPDQPKASKAGSNSSNLSHVPCKFWKQGTCTAGANCIFSHNLDATSETSVCKYFLKGNCKFGTKCALLHTLSPQAPDGRKLLNSRSNAAALSRSLGTSSQQQMNSSLRSGPLDLNSFSSNSRPSPDLSPFARIPIDSGSPSGNDRYSQLSANISQNFLGTSAPSTVNTSHFRLGQSPGSMDGHLSPTETSFSPFSGRRGLYMPQHQTPQYTALSPRTASLSKLNGIPEREHDYFEMDQLDEDMSSLLQNLEGTEESMLPSSLNDLLTPSELLSRRAREQREGLSGTPSGTTLSRSLRSYSGSKEMLPVSPTLSGDQRAYRTSNSPLAPAAANGTQPWSVPFYQNIGNSRESPKVTAVEDSPQLSAEQGDLSSSISNAINIPGGGGSKQHIASVHTIRRPAYSKGFDETDPFDPFTSGGDDDVQFYMEEDETVEVGPGTSIMPNMQSRISTELRRPN</sequence>
<evidence type="ECO:0000256" key="5">
    <source>
        <dbReference type="PROSITE-ProRule" id="PRU00723"/>
    </source>
</evidence>
<feature type="compositionally biased region" description="Polar residues" evidence="6">
    <location>
        <begin position="160"/>
        <end position="169"/>
    </location>
</feature>
<evidence type="ECO:0000313" key="9">
    <source>
        <dbReference type="Proteomes" id="UP001206595"/>
    </source>
</evidence>
<dbReference type="GO" id="GO:0061630">
    <property type="term" value="F:ubiquitin protein ligase activity"/>
    <property type="evidence" value="ECO:0007669"/>
    <property type="project" value="InterPro"/>
</dbReference>
<feature type="region of interest" description="Disordered" evidence="6">
    <location>
        <begin position="456"/>
        <end position="478"/>
    </location>
</feature>
<comment type="caution">
    <text evidence="8">The sequence shown here is derived from an EMBL/GenBank/DDBJ whole genome shotgun (WGS) entry which is preliminary data.</text>
</comment>
<dbReference type="AlphaFoldDB" id="A0AAD5E295"/>
<dbReference type="InterPro" id="IPR000571">
    <property type="entry name" value="Znf_CCCH"/>
</dbReference>
<feature type="zinc finger region" description="C3H1-type" evidence="5">
    <location>
        <begin position="67"/>
        <end position="94"/>
    </location>
</feature>
<reference evidence="8" key="1">
    <citation type="submission" date="2021-06" db="EMBL/GenBank/DDBJ databases">
        <authorList>
            <consortium name="DOE Joint Genome Institute"/>
            <person name="Mondo S.J."/>
            <person name="Amses K.R."/>
            <person name="Simmons D.R."/>
            <person name="Longcore J.E."/>
            <person name="Seto K."/>
            <person name="Alves G.H."/>
            <person name="Bonds A.E."/>
            <person name="Quandt C.A."/>
            <person name="Davis W.J."/>
            <person name="Chang Y."/>
            <person name="Letcher P.M."/>
            <person name="Powell M.J."/>
            <person name="Kuo A."/>
            <person name="Labutti K."/>
            <person name="Pangilinan J."/>
            <person name="Andreopoulos W."/>
            <person name="Tritt A."/>
            <person name="Riley R."/>
            <person name="Hundley H."/>
            <person name="Johnson J."/>
            <person name="Lipzen A."/>
            <person name="Barry K."/>
            <person name="Berbee M.L."/>
            <person name="Buchler N.E."/>
            <person name="Grigoriev I.V."/>
            <person name="Spatafora J.W."/>
            <person name="Stajich J.E."/>
            <person name="James T.Y."/>
        </authorList>
    </citation>
    <scope>NUCLEOTIDE SEQUENCE</scope>
    <source>
        <strain evidence="8">AG</strain>
    </source>
</reference>
<keyword evidence="2" id="KW-0677">Repeat</keyword>
<gene>
    <name evidence="8" type="ORF">K450DRAFT_261349</name>
</gene>
<evidence type="ECO:0000256" key="3">
    <source>
        <dbReference type="ARBA" id="ARBA00022771"/>
    </source>
</evidence>
<dbReference type="GeneID" id="75917648"/>
<dbReference type="GO" id="GO:0008270">
    <property type="term" value="F:zinc ion binding"/>
    <property type="evidence" value="ECO:0007669"/>
    <property type="project" value="UniProtKB-KW"/>
</dbReference>
<dbReference type="Pfam" id="PF18044">
    <property type="entry name" value="zf-CCCH_4"/>
    <property type="match status" value="1"/>
</dbReference>